<accession>A0ABS5PR95</accession>
<organism evidence="1 2">
    <name type="scientific">Fusibacter paucivorans</name>
    <dbReference type="NCBI Taxonomy" id="76009"/>
    <lineage>
        <taxon>Bacteria</taxon>
        <taxon>Bacillati</taxon>
        <taxon>Bacillota</taxon>
        <taxon>Clostridia</taxon>
        <taxon>Eubacteriales</taxon>
        <taxon>Eubacteriales Family XII. Incertae Sedis</taxon>
        <taxon>Fusibacter</taxon>
    </lineage>
</organism>
<protein>
    <submittedName>
        <fullName evidence="1">Alkaline phosphatase family protein</fullName>
    </submittedName>
</protein>
<sequence>MPNKLIVLSFDALQTGDLDLLSKQPHFSEIFKHAAVVKDLHAIYPTLTYPIHTTIMTGVYPDKHGITHNQKFTVNPESADWNMIGSDWYWEKENVKVRTLPEAVYENGGTVATVIWPVMAGEKRWCNVPQIWPTKTTRSSARAIFENAASEDVMADYYESYIAHYDWDANMDAAFYAVDLAIDIIARKNPDLLMCHVLHLDHVRHLFGTQGMAINTCLKALDIIMGRFIKAVKDAGLYDQTNFVILGDHGQIPVENVFYLNKALKDMGLIKNIDNKMGIAYDAYSFSSGFSSQIFLRDNEDKALKNKVYNALSTLRTQYPAYIEHIYTKEEAEGAEHLKGDFVFVVEGTEGTLFLNEMDRGLVVSANAPDYKGYRATHGHHPSKGEKPPFIAFGPDIIEGKTISEGKTIDICPTLASLAGAEMPSVVGVPFDIIK</sequence>
<evidence type="ECO:0000313" key="1">
    <source>
        <dbReference type="EMBL" id="MBS7526939.1"/>
    </source>
</evidence>
<dbReference type="CDD" id="cd16018">
    <property type="entry name" value="Enpp"/>
    <property type="match status" value="1"/>
</dbReference>
<dbReference type="Proteomes" id="UP000746471">
    <property type="component" value="Unassembled WGS sequence"/>
</dbReference>
<proteinExistence type="predicted"/>
<dbReference type="EMBL" id="JAHBCL010000014">
    <property type="protein sequence ID" value="MBS7526939.1"/>
    <property type="molecule type" value="Genomic_DNA"/>
</dbReference>
<comment type="caution">
    <text evidence="1">The sequence shown here is derived from an EMBL/GenBank/DDBJ whole genome shotgun (WGS) entry which is preliminary data.</text>
</comment>
<dbReference type="InterPro" id="IPR017850">
    <property type="entry name" value="Alkaline_phosphatase_core_sf"/>
</dbReference>
<dbReference type="SUPFAM" id="SSF53649">
    <property type="entry name" value="Alkaline phosphatase-like"/>
    <property type="match status" value="1"/>
</dbReference>
<dbReference type="Gene3D" id="3.40.720.10">
    <property type="entry name" value="Alkaline Phosphatase, subunit A"/>
    <property type="match status" value="1"/>
</dbReference>
<dbReference type="PANTHER" id="PTHR10151:SF120">
    <property type="entry name" value="BIS(5'-ADENOSYL)-TRIPHOSPHATASE"/>
    <property type="match status" value="1"/>
</dbReference>
<dbReference type="PANTHER" id="PTHR10151">
    <property type="entry name" value="ECTONUCLEOTIDE PYROPHOSPHATASE/PHOSPHODIESTERASE"/>
    <property type="match status" value="1"/>
</dbReference>
<dbReference type="Pfam" id="PF01663">
    <property type="entry name" value="Phosphodiest"/>
    <property type="match status" value="1"/>
</dbReference>
<name>A0ABS5PR95_9FIRM</name>
<gene>
    <name evidence="1" type="ORF">KHM83_09635</name>
</gene>
<reference evidence="1 2" key="1">
    <citation type="submission" date="2021-05" db="EMBL/GenBank/DDBJ databases">
        <title>Fusibacter ferrireducens sp. nov., an anaerobic, sulfur- and Fe-reducing bacterium isolated from the mangrove sediment.</title>
        <authorList>
            <person name="Qiu D."/>
        </authorList>
    </citation>
    <scope>NUCLEOTIDE SEQUENCE [LARGE SCALE GENOMIC DNA]</scope>
    <source>
        <strain evidence="1 2">DSM 12116</strain>
    </source>
</reference>
<dbReference type="RefSeq" id="WP_213236798.1">
    <property type="nucleotide sequence ID" value="NZ_JAHBCL010000014.1"/>
</dbReference>
<dbReference type="InterPro" id="IPR002591">
    <property type="entry name" value="Phosphodiest/P_Trfase"/>
</dbReference>
<keyword evidence="2" id="KW-1185">Reference proteome</keyword>
<evidence type="ECO:0000313" key="2">
    <source>
        <dbReference type="Proteomes" id="UP000746471"/>
    </source>
</evidence>